<dbReference type="Pfam" id="PF14159">
    <property type="entry name" value="CAAD"/>
    <property type="match status" value="1"/>
</dbReference>
<name>A0A250WV88_9CHLO</name>
<feature type="compositionally biased region" description="Low complexity" evidence="2">
    <location>
        <begin position="1"/>
        <end position="26"/>
    </location>
</feature>
<feature type="region of interest" description="Disordered" evidence="2">
    <location>
        <begin position="1"/>
        <end position="30"/>
    </location>
</feature>
<reference evidence="5 6" key="1">
    <citation type="submission" date="2017-08" db="EMBL/GenBank/DDBJ databases">
        <title>Acidophilic green algal genome provides insights into adaptation to an acidic environment.</title>
        <authorList>
            <person name="Hirooka S."/>
            <person name="Hirose Y."/>
            <person name="Kanesaki Y."/>
            <person name="Higuchi S."/>
            <person name="Fujiwara T."/>
            <person name="Onuma R."/>
            <person name="Era A."/>
            <person name="Ohbayashi R."/>
            <person name="Uzuka A."/>
            <person name="Nozaki H."/>
            <person name="Yoshikawa H."/>
            <person name="Miyagishima S.Y."/>
        </authorList>
    </citation>
    <scope>NUCLEOTIDE SEQUENCE [LARGE SCALE GENOMIC DNA]</scope>
    <source>
        <strain evidence="5 6">NIES-2499</strain>
    </source>
</reference>
<gene>
    <name evidence="5" type="ORF">CEUSTIGMA_g2178.t1</name>
</gene>
<organism evidence="5 6">
    <name type="scientific">Chlamydomonas eustigma</name>
    <dbReference type="NCBI Taxonomy" id="1157962"/>
    <lineage>
        <taxon>Eukaryota</taxon>
        <taxon>Viridiplantae</taxon>
        <taxon>Chlorophyta</taxon>
        <taxon>core chlorophytes</taxon>
        <taxon>Chlorophyceae</taxon>
        <taxon>CS clade</taxon>
        <taxon>Chlamydomonadales</taxon>
        <taxon>Chlamydomonadaceae</taxon>
        <taxon>Chlamydomonas</taxon>
    </lineage>
</organism>
<feature type="transmembrane region" description="Helical" evidence="3">
    <location>
        <begin position="72"/>
        <end position="90"/>
    </location>
</feature>
<evidence type="ECO:0000313" key="6">
    <source>
        <dbReference type="Proteomes" id="UP000232323"/>
    </source>
</evidence>
<keyword evidence="6" id="KW-1185">Reference proteome</keyword>
<feature type="transmembrane region" description="Helical" evidence="3">
    <location>
        <begin position="102"/>
        <end position="120"/>
    </location>
</feature>
<evidence type="ECO:0000313" key="5">
    <source>
        <dbReference type="EMBL" id="GAX74731.1"/>
    </source>
</evidence>
<dbReference type="OrthoDB" id="2014299at2759"/>
<accession>A0A250WV88</accession>
<dbReference type="AlphaFoldDB" id="A0A250WV88"/>
<evidence type="ECO:0000259" key="4">
    <source>
        <dbReference type="Pfam" id="PF14159"/>
    </source>
</evidence>
<evidence type="ECO:0000256" key="2">
    <source>
        <dbReference type="SAM" id="MobiDB-lite"/>
    </source>
</evidence>
<evidence type="ECO:0000256" key="1">
    <source>
        <dbReference type="ARBA" id="ARBA00004141"/>
    </source>
</evidence>
<keyword evidence="3" id="KW-0812">Transmembrane</keyword>
<sequence>MAATMIRSSRLSISSRTSSPRPVPLTNLPSLSRSRNQKAVVVRAAEESSIDTDQIIKDVKAKWDAVDNKPQFVLYSVGAVAGVWFTAQLLGAVDRFPLIPKAFELVGLSYSIWFTYRYLLFKSTRVELIKEVETLKEKITGNGTAE</sequence>
<dbReference type="EMBL" id="BEGY01000009">
    <property type="protein sequence ID" value="GAX74731.1"/>
    <property type="molecule type" value="Genomic_DNA"/>
</dbReference>
<dbReference type="Proteomes" id="UP000232323">
    <property type="component" value="Unassembled WGS sequence"/>
</dbReference>
<comment type="caution">
    <text evidence="5">The sequence shown here is derived from an EMBL/GenBank/DDBJ whole genome shotgun (WGS) entry which is preliminary data.</text>
</comment>
<evidence type="ECO:0000256" key="3">
    <source>
        <dbReference type="SAM" id="Phobius"/>
    </source>
</evidence>
<dbReference type="GO" id="GO:0009579">
    <property type="term" value="C:thylakoid"/>
    <property type="evidence" value="ECO:0007669"/>
    <property type="project" value="InterPro"/>
</dbReference>
<dbReference type="GO" id="GO:0016020">
    <property type="term" value="C:membrane"/>
    <property type="evidence" value="ECO:0007669"/>
    <property type="project" value="UniProtKB-SubCell"/>
</dbReference>
<dbReference type="InterPro" id="IPR033344">
    <property type="entry name" value="CURT1"/>
</dbReference>
<comment type="subcellular location">
    <subcellularLocation>
        <location evidence="1">Membrane</location>
        <topology evidence="1">Multi-pass membrane protein</topology>
    </subcellularLocation>
</comment>
<proteinExistence type="predicted"/>
<keyword evidence="3" id="KW-0472">Membrane</keyword>
<protein>
    <recommendedName>
        <fullName evidence="4">Cyanobacterial aminoacyl-tRNA synthetase CAAD domain-containing protein</fullName>
    </recommendedName>
</protein>
<dbReference type="InterPro" id="IPR025564">
    <property type="entry name" value="CAAD_dom"/>
</dbReference>
<keyword evidence="3" id="KW-1133">Transmembrane helix</keyword>
<feature type="domain" description="Cyanobacterial aminoacyl-tRNA synthetase CAAD" evidence="4">
    <location>
        <begin position="58"/>
        <end position="141"/>
    </location>
</feature>
<dbReference type="PANTHER" id="PTHR33222">
    <property type="match status" value="1"/>
</dbReference>
<dbReference type="PANTHER" id="PTHR33222:SF4">
    <property type="entry name" value="PROTEIN CURVATURE THYLAKOID 1A, CHLOROPLASTIC"/>
    <property type="match status" value="1"/>
</dbReference>
<dbReference type="STRING" id="1157962.A0A250WV88"/>